<evidence type="ECO:0000313" key="2">
    <source>
        <dbReference type="Proteomes" id="UP001187531"/>
    </source>
</evidence>
<protein>
    <submittedName>
        <fullName evidence="1">Uncharacterized protein</fullName>
    </submittedName>
</protein>
<keyword evidence="2" id="KW-1185">Reference proteome</keyword>
<accession>A0AA88ICJ8</accession>
<sequence>MQPTNKDGLLKNQQEMMLLEKIDVNEVCIKQFEYLLNWPPPEDEPDISDTSSSPYISAGIYILRVTSWKQRTVPPLQMVLRP</sequence>
<dbReference type="Proteomes" id="UP001187531">
    <property type="component" value="Unassembled WGS sequence"/>
</dbReference>
<proteinExistence type="predicted"/>
<name>A0AA88ICJ8_ARTSF</name>
<dbReference type="AlphaFoldDB" id="A0AA88ICJ8"/>
<reference evidence="1" key="1">
    <citation type="submission" date="2023-07" db="EMBL/GenBank/DDBJ databases">
        <title>Chromosome-level genome assembly of Artemia franciscana.</title>
        <authorList>
            <person name="Jo E."/>
        </authorList>
    </citation>
    <scope>NUCLEOTIDE SEQUENCE</scope>
    <source>
        <tissue evidence="1">Whole body</tissue>
    </source>
</reference>
<organism evidence="1 2">
    <name type="scientific">Artemia franciscana</name>
    <name type="common">Brine shrimp</name>
    <name type="synonym">Artemia sanfranciscana</name>
    <dbReference type="NCBI Taxonomy" id="6661"/>
    <lineage>
        <taxon>Eukaryota</taxon>
        <taxon>Metazoa</taxon>
        <taxon>Ecdysozoa</taxon>
        <taxon>Arthropoda</taxon>
        <taxon>Crustacea</taxon>
        <taxon>Branchiopoda</taxon>
        <taxon>Anostraca</taxon>
        <taxon>Artemiidae</taxon>
        <taxon>Artemia</taxon>
    </lineage>
</organism>
<dbReference type="EMBL" id="JAVRJZ010000001">
    <property type="protein sequence ID" value="KAK2726728.1"/>
    <property type="molecule type" value="Genomic_DNA"/>
</dbReference>
<evidence type="ECO:0000313" key="1">
    <source>
        <dbReference type="EMBL" id="KAK2726728.1"/>
    </source>
</evidence>
<comment type="caution">
    <text evidence="1">The sequence shown here is derived from an EMBL/GenBank/DDBJ whole genome shotgun (WGS) entry which is preliminary data.</text>
</comment>
<gene>
    <name evidence="1" type="ORF">QYM36_007533</name>
</gene>